<sequence>MDDWMVRAIRAIATMPNTTIARVLIPTTKVRTATLMLRTVGLFECRGLSAKFCEMEEVRL</sequence>
<gene>
    <name evidence="1" type="ORF">UH38_18155</name>
</gene>
<comment type="caution">
    <text evidence="1">The sequence shown here is derived from an EMBL/GenBank/DDBJ whole genome shotgun (WGS) entry which is preliminary data.</text>
</comment>
<keyword evidence="2" id="KW-1185">Reference proteome</keyword>
<protein>
    <submittedName>
        <fullName evidence="1">Uncharacterized protein</fullName>
    </submittedName>
</protein>
<organism evidence="1 2">
    <name type="scientific">Aliterella atlantica CENA595</name>
    <dbReference type="NCBI Taxonomy" id="1618023"/>
    <lineage>
        <taxon>Bacteria</taxon>
        <taxon>Bacillati</taxon>
        <taxon>Cyanobacteriota</taxon>
        <taxon>Cyanophyceae</taxon>
        <taxon>Chroococcidiopsidales</taxon>
        <taxon>Aliterellaceae</taxon>
        <taxon>Aliterella</taxon>
    </lineage>
</organism>
<evidence type="ECO:0000313" key="2">
    <source>
        <dbReference type="Proteomes" id="UP000032452"/>
    </source>
</evidence>
<dbReference type="Proteomes" id="UP000032452">
    <property type="component" value="Unassembled WGS sequence"/>
</dbReference>
<proteinExistence type="predicted"/>
<accession>A0A0D8ZNR8</accession>
<dbReference type="AlphaFoldDB" id="A0A0D8ZNR8"/>
<dbReference type="EMBL" id="JYON01000023">
    <property type="protein sequence ID" value="KJH70390.1"/>
    <property type="molecule type" value="Genomic_DNA"/>
</dbReference>
<reference evidence="1 2" key="1">
    <citation type="submission" date="2015-02" db="EMBL/GenBank/DDBJ databases">
        <title>Draft genome of a novel marine cyanobacterium (Chroococcales) isolated from South Atlantic Ocean.</title>
        <authorList>
            <person name="Rigonato J."/>
            <person name="Alvarenga D.O."/>
            <person name="Branco L.H."/>
            <person name="Varani A.M."/>
            <person name="Brandini F.P."/>
            <person name="Fiore M.F."/>
        </authorList>
    </citation>
    <scope>NUCLEOTIDE SEQUENCE [LARGE SCALE GENOMIC DNA]</scope>
    <source>
        <strain evidence="1 2">CENA595</strain>
    </source>
</reference>
<name>A0A0D8ZNR8_9CYAN</name>
<evidence type="ECO:0000313" key="1">
    <source>
        <dbReference type="EMBL" id="KJH70390.1"/>
    </source>
</evidence>